<organism evidence="1 2">
    <name type="scientific">Paratrimastix pyriformis</name>
    <dbReference type="NCBI Taxonomy" id="342808"/>
    <lineage>
        <taxon>Eukaryota</taxon>
        <taxon>Metamonada</taxon>
        <taxon>Preaxostyla</taxon>
        <taxon>Paratrimastigidae</taxon>
        <taxon>Paratrimastix</taxon>
    </lineage>
</organism>
<evidence type="ECO:0000313" key="2">
    <source>
        <dbReference type="Proteomes" id="UP001141327"/>
    </source>
</evidence>
<dbReference type="Proteomes" id="UP001141327">
    <property type="component" value="Unassembled WGS sequence"/>
</dbReference>
<comment type="caution">
    <text evidence="1">The sequence shown here is derived from an EMBL/GenBank/DDBJ whole genome shotgun (WGS) entry which is preliminary data.</text>
</comment>
<name>A0ABQ8UHX2_9EUKA</name>
<proteinExistence type="predicted"/>
<sequence>MEKWRDSAHILTLYSLNQFSSSFDDLIKQYQTPQAICGYFALAEISLLSSCPTVLTRETLDQWMNSNLKNLPLMRERIEQVMASIQTSRSAYLQNHGEEFPTQEEHARYLRDWVANYEISDYLRAYPDPSLFFLRQTALGTDDADSMKHEELRRLPEEEPFRGISHFMEQSPYRFLPVDQWAAEMRAAAAGGGFPNCNIVADLAGHFVAMKPVYLMDPAQAAGGRPTMLVVNTTETDYSTRPVIGRVTGQLFGP</sequence>
<reference evidence="1" key="1">
    <citation type="journal article" date="2022" name="bioRxiv">
        <title>Genomics of Preaxostyla Flagellates Illuminates Evolutionary Transitions and the Path Towards Mitochondrial Loss.</title>
        <authorList>
            <person name="Novak L.V.F."/>
            <person name="Treitli S.C."/>
            <person name="Pyrih J."/>
            <person name="Halakuc P."/>
            <person name="Pipaliya S.V."/>
            <person name="Vacek V."/>
            <person name="Brzon O."/>
            <person name="Soukal P."/>
            <person name="Eme L."/>
            <person name="Dacks J.B."/>
            <person name="Karnkowska A."/>
            <person name="Elias M."/>
            <person name="Hampl V."/>
        </authorList>
    </citation>
    <scope>NUCLEOTIDE SEQUENCE</scope>
    <source>
        <strain evidence="1">RCP-MX</strain>
    </source>
</reference>
<protein>
    <submittedName>
        <fullName evidence="1">Uncharacterized protein</fullName>
    </submittedName>
</protein>
<keyword evidence="2" id="KW-1185">Reference proteome</keyword>
<evidence type="ECO:0000313" key="1">
    <source>
        <dbReference type="EMBL" id="KAJ4458830.1"/>
    </source>
</evidence>
<gene>
    <name evidence="1" type="ORF">PAPYR_5354</name>
</gene>
<accession>A0ABQ8UHX2</accession>
<dbReference type="EMBL" id="JAPMOS010000025">
    <property type="protein sequence ID" value="KAJ4458830.1"/>
    <property type="molecule type" value="Genomic_DNA"/>
</dbReference>